<dbReference type="GO" id="GO:0061799">
    <property type="term" value="F:cyclic pyranopterin monophosphate synthase activity"/>
    <property type="evidence" value="ECO:0007669"/>
    <property type="project" value="UniProtKB-EC"/>
</dbReference>
<dbReference type="SUPFAM" id="SSF55040">
    <property type="entry name" value="Molybdenum cofactor biosynthesis protein C, MoaC"/>
    <property type="match status" value="1"/>
</dbReference>
<dbReference type="InterPro" id="IPR023045">
    <property type="entry name" value="MoaC"/>
</dbReference>
<dbReference type="InterPro" id="IPR047594">
    <property type="entry name" value="MoaC_bact/euk"/>
</dbReference>
<evidence type="ECO:0000313" key="9">
    <source>
        <dbReference type="Proteomes" id="UP000355283"/>
    </source>
</evidence>
<dbReference type="NCBIfam" id="TIGR00581">
    <property type="entry name" value="moaC"/>
    <property type="match status" value="1"/>
</dbReference>
<dbReference type="PANTHER" id="PTHR22960:SF0">
    <property type="entry name" value="MOLYBDENUM COFACTOR BIOSYNTHESIS PROTEIN 1"/>
    <property type="match status" value="1"/>
</dbReference>
<evidence type="ECO:0000256" key="3">
    <source>
        <dbReference type="ARBA" id="ARBA00012575"/>
    </source>
</evidence>
<dbReference type="Pfam" id="PF01967">
    <property type="entry name" value="MoaC"/>
    <property type="match status" value="1"/>
</dbReference>
<gene>
    <name evidence="8" type="ORF">NSK_005735</name>
</gene>
<dbReference type="OrthoDB" id="429626at2759"/>
<keyword evidence="4" id="KW-0501">Molybdenum cofactor biosynthesis</keyword>
<dbReference type="Gene3D" id="3.30.70.640">
    <property type="entry name" value="Molybdopterin cofactor biosynthesis C (MoaC) domain"/>
    <property type="match status" value="1"/>
</dbReference>
<feature type="region of interest" description="Disordered" evidence="6">
    <location>
        <begin position="236"/>
        <end position="342"/>
    </location>
</feature>
<dbReference type="InterPro" id="IPR002820">
    <property type="entry name" value="Mopterin_CF_biosynth-C_dom"/>
</dbReference>
<dbReference type="GO" id="GO:0006777">
    <property type="term" value="P:Mo-molybdopterin cofactor biosynthetic process"/>
    <property type="evidence" value="ECO:0007669"/>
    <property type="project" value="UniProtKB-KW"/>
</dbReference>
<dbReference type="InterPro" id="IPR050105">
    <property type="entry name" value="MoCo_biosynth_MoaA/MoaC"/>
</dbReference>
<dbReference type="PANTHER" id="PTHR22960">
    <property type="entry name" value="MOLYBDOPTERIN COFACTOR SYNTHESIS PROTEIN A"/>
    <property type="match status" value="1"/>
</dbReference>
<dbReference type="EC" id="4.6.1.17" evidence="3"/>
<evidence type="ECO:0000256" key="5">
    <source>
        <dbReference type="ARBA" id="ARBA00023239"/>
    </source>
</evidence>
<comment type="catalytic activity">
    <reaction evidence="1">
        <text>(8S)-3',8-cyclo-7,8-dihydroguanosine 5'-triphosphate = cyclic pyranopterin phosphate + diphosphate</text>
        <dbReference type="Rhea" id="RHEA:49580"/>
        <dbReference type="ChEBI" id="CHEBI:33019"/>
        <dbReference type="ChEBI" id="CHEBI:59648"/>
        <dbReference type="ChEBI" id="CHEBI:131766"/>
        <dbReference type="EC" id="4.6.1.17"/>
    </reaction>
</comment>
<evidence type="ECO:0000256" key="4">
    <source>
        <dbReference type="ARBA" id="ARBA00023150"/>
    </source>
</evidence>
<evidence type="ECO:0000256" key="6">
    <source>
        <dbReference type="SAM" id="MobiDB-lite"/>
    </source>
</evidence>
<dbReference type="UniPathway" id="UPA00344"/>
<proteinExistence type="predicted"/>
<accession>A0A4D9CUP0</accession>
<feature type="compositionally biased region" description="Basic and acidic residues" evidence="6">
    <location>
        <begin position="321"/>
        <end position="336"/>
    </location>
</feature>
<comment type="caution">
    <text evidence="8">The sequence shown here is derived from an EMBL/GenBank/DDBJ whole genome shotgun (WGS) entry which is preliminary data.</text>
</comment>
<comment type="pathway">
    <text evidence="2">Cofactor biosynthesis; molybdopterin biosynthesis.</text>
</comment>
<keyword evidence="9" id="KW-1185">Reference proteome</keyword>
<name>A0A4D9CUP0_9STRA</name>
<dbReference type="NCBIfam" id="NF006870">
    <property type="entry name" value="PRK09364.1"/>
    <property type="match status" value="1"/>
</dbReference>
<dbReference type="EMBL" id="SDOX01000085">
    <property type="protein sequence ID" value="TFJ82962.1"/>
    <property type="molecule type" value="Genomic_DNA"/>
</dbReference>
<evidence type="ECO:0000313" key="8">
    <source>
        <dbReference type="EMBL" id="TFJ82962.1"/>
    </source>
</evidence>
<dbReference type="InterPro" id="IPR036522">
    <property type="entry name" value="MoaC_sf"/>
</dbReference>
<feature type="compositionally biased region" description="Pro residues" evidence="6">
    <location>
        <begin position="242"/>
        <end position="271"/>
    </location>
</feature>
<evidence type="ECO:0000256" key="1">
    <source>
        <dbReference type="ARBA" id="ARBA00001637"/>
    </source>
</evidence>
<feature type="region of interest" description="Disordered" evidence="6">
    <location>
        <begin position="59"/>
        <end position="94"/>
    </location>
</feature>
<feature type="compositionally biased region" description="Low complexity" evidence="6">
    <location>
        <begin position="59"/>
        <end position="74"/>
    </location>
</feature>
<keyword evidence="5" id="KW-0456">Lyase</keyword>
<sequence>MRPCLSKGAAIRGLGRPAHVTGGVFTQRREDGMHLALADGPATASANFTAAASHSVSFSSSLPPSSSTASGSLSHVDRQGQPTMVDVGGKTTSSREAKARCRVVFPRQTMGSVLQYEGRKELMSSKGPVFSTAIVAGVMGAKKTSELIPFCHPLALDDCHLHVRFDEDLNRPNEVLIDCTVRVVGRTGVEMEALTGASMAALCIYDMCKATSHDILIKDLQLLSKSGGKRDVKRREVVTTIPFPPSSLPASVPPTLHPSPMAPPPASPVPRPRQNVGGGGGTSGGGGGGGGGREGGREGRRTMRALSSSSRKDEEEEGEEEKERREDKERRDREACIMDYTI</sequence>
<organism evidence="8 9">
    <name type="scientific">Nannochloropsis salina CCMP1776</name>
    <dbReference type="NCBI Taxonomy" id="1027361"/>
    <lineage>
        <taxon>Eukaryota</taxon>
        <taxon>Sar</taxon>
        <taxon>Stramenopiles</taxon>
        <taxon>Ochrophyta</taxon>
        <taxon>Eustigmatophyceae</taxon>
        <taxon>Eustigmatales</taxon>
        <taxon>Monodopsidaceae</taxon>
        <taxon>Microchloropsis</taxon>
        <taxon>Microchloropsis salina</taxon>
    </lineage>
</organism>
<feature type="domain" description="Molybdopterin cofactor biosynthesis C (MoaC)" evidence="7">
    <location>
        <begin position="84"/>
        <end position="228"/>
    </location>
</feature>
<dbReference type="GO" id="GO:0061798">
    <property type="term" value="F:GTP 3',8'-cyclase activity"/>
    <property type="evidence" value="ECO:0007669"/>
    <property type="project" value="TreeGrafter"/>
</dbReference>
<reference evidence="8 9" key="1">
    <citation type="submission" date="2019-01" db="EMBL/GenBank/DDBJ databases">
        <title>Nuclear Genome Assembly of the Microalgal Biofuel strain Nannochloropsis salina CCMP1776.</title>
        <authorList>
            <person name="Hovde B."/>
        </authorList>
    </citation>
    <scope>NUCLEOTIDE SEQUENCE [LARGE SCALE GENOMIC DNA]</scope>
    <source>
        <strain evidence="8 9">CCMP1776</strain>
    </source>
</reference>
<dbReference type="Proteomes" id="UP000355283">
    <property type="component" value="Unassembled WGS sequence"/>
</dbReference>
<feature type="compositionally biased region" description="Gly residues" evidence="6">
    <location>
        <begin position="276"/>
        <end position="293"/>
    </location>
</feature>
<evidence type="ECO:0000259" key="7">
    <source>
        <dbReference type="Pfam" id="PF01967"/>
    </source>
</evidence>
<evidence type="ECO:0000256" key="2">
    <source>
        <dbReference type="ARBA" id="ARBA00005046"/>
    </source>
</evidence>
<dbReference type="AlphaFoldDB" id="A0A4D9CUP0"/>
<dbReference type="CDD" id="cd01420">
    <property type="entry name" value="MoaC_PE"/>
    <property type="match status" value="1"/>
</dbReference>
<protein>
    <recommendedName>
        <fullName evidence="3">cyclic pyranopterin monophosphate synthase</fullName>
        <ecNumber evidence="3">4.6.1.17</ecNumber>
    </recommendedName>
</protein>